<keyword evidence="2 4" id="KW-0195">Cyclin</keyword>
<comment type="similarity">
    <text evidence="4">Belongs to the cyclin family.</text>
</comment>
<dbReference type="PANTHER" id="PTHR10177">
    <property type="entry name" value="CYCLINS"/>
    <property type="match status" value="1"/>
</dbReference>
<gene>
    <name evidence="7" type="ORF">Salat_1919900</name>
</gene>
<dbReference type="AlphaFoldDB" id="A0AAE1Y411"/>
<dbReference type="InterPro" id="IPR039361">
    <property type="entry name" value="Cyclin"/>
</dbReference>
<dbReference type="GO" id="GO:0051301">
    <property type="term" value="P:cell division"/>
    <property type="evidence" value="ECO:0007669"/>
    <property type="project" value="UniProtKB-KW"/>
</dbReference>
<accession>A0AAE1Y411</accession>
<evidence type="ECO:0000256" key="2">
    <source>
        <dbReference type="ARBA" id="ARBA00023127"/>
    </source>
</evidence>
<dbReference type="Proteomes" id="UP001293254">
    <property type="component" value="Unassembled WGS sequence"/>
</dbReference>
<dbReference type="PROSITE" id="PS00292">
    <property type="entry name" value="CYCLINS"/>
    <property type="match status" value="1"/>
</dbReference>
<keyword evidence="8" id="KW-1185">Reference proteome</keyword>
<reference evidence="7" key="1">
    <citation type="submission" date="2020-06" db="EMBL/GenBank/DDBJ databases">
        <authorList>
            <person name="Li T."/>
            <person name="Hu X."/>
            <person name="Zhang T."/>
            <person name="Song X."/>
            <person name="Zhang H."/>
            <person name="Dai N."/>
            <person name="Sheng W."/>
            <person name="Hou X."/>
            <person name="Wei L."/>
        </authorList>
    </citation>
    <scope>NUCLEOTIDE SEQUENCE</scope>
    <source>
        <strain evidence="7">3651</strain>
        <tissue evidence="7">Leaf</tissue>
    </source>
</reference>
<evidence type="ECO:0000313" key="7">
    <source>
        <dbReference type="EMBL" id="KAK4423371.1"/>
    </source>
</evidence>
<dbReference type="InterPro" id="IPR048258">
    <property type="entry name" value="Cyclins_cyclin-box"/>
</dbReference>
<evidence type="ECO:0000256" key="3">
    <source>
        <dbReference type="ARBA" id="ARBA00023306"/>
    </source>
</evidence>
<evidence type="ECO:0000259" key="6">
    <source>
        <dbReference type="SMART" id="SM00385"/>
    </source>
</evidence>
<dbReference type="SUPFAM" id="SSF47954">
    <property type="entry name" value="Cyclin-like"/>
    <property type="match status" value="2"/>
</dbReference>
<evidence type="ECO:0000256" key="5">
    <source>
        <dbReference type="SAM" id="MobiDB-lite"/>
    </source>
</evidence>
<evidence type="ECO:0000313" key="8">
    <source>
        <dbReference type="Proteomes" id="UP001293254"/>
    </source>
</evidence>
<dbReference type="InterPro" id="IPR006671">
    <property type="entry name" value="Cyclin_N"/>
</dbReference>
<dbReference type="Pfam" id="PF02984">
    <property type="entry name" value="Cyclin_C"/>
    <property type="match status" value="1"/>
</dbReference>
<keyword evidence="1" id="KW-0132">Cell division</keyword>
<dbReference type="InterPro" id="IPR004367">
    <property type="entry name" value="Cyclin_C-dom"/>
</dbReference>
<reference evidence="7" key="2">
    <citation type="journal article" date="2024" name="Plant">
        <title>Genomic evolution and insights into agronomic trait innovations of Sesamum species.</title>
        <authorList>
            <person name="Miao H."/>
            <person name="Wang L."/>
            <person name="Qu L."/>
            <person name="Liu H."/>
            <person name="Sun Y."/>
            <person name="Le M."/>
            <person name="Wang Q."/>
            <person name="Wei S."/>
            <person name="Zheng Y."/>
            <person name="Lin W."/>
            <person name="Duan Y."/>
            <person name="Cao H."/>
            <person name="Xiong S."/>
            <person name="Wang X."/>
            <person name="Wei L."/>
            <person name="Li C."/>
            <person name="Ma Q."/>
            <person name="Ju M."/>
            <person name="Zhao R."/>
            <person name="Li G."/>
            <person name="Mu C."/>
            <person name="Tian Q."/>
            <person name="Mei H."/>
            <person name="Zhang T."/>
            <person name="Gao T."/>
            <person name="Zhang H."/>
        </authorList>
    </citation>
    <scope>NUCLEOTIDE SEQUENCE</scope>
    <source>
        <strain evidence="7">3651</strain>
    </source>
</reference>
<dbReference type="SMART" id="SM00385">
    <property type="entry name" value="CYCLIN"/>
    <property type="match status" value="1"/>
</dbReference>
<proteinExistence type="inferred from homology"/>
<sequence length="575" mass="65877">MKRKLKAKAIEEVEASLGEEQPLHFTRKQLRSRFSRLRRLHISPIVLVSGTDSHFTAASEISCDSSIASVSNQNPPDLRTEFRRVVTRAYYRKNFKKENRNCDEALELSDNSCVESCSGQNRDLSLKSGNVERSEVKGEKVAKSEVTSTSRFSFRQNDAEKVQDKENSSQITQKEVLSEVTGVDNIFREEITNSEAGKYILLDNKAVSIHSVQSTINISENRAVSEELRLPKLSLDFDLSCSEQFSNGGVINDGEEEEEHNSSSSQIFQVVSDSELESSEYSPSFWSYTSGSQFSEKSIGDESSSPTFELFRQFKQQFCRSTFALKACDDHNSHEINLGLEDEEEEESYRMMRKRERRQEYVHDYAQEYCNTTEYGELVIQQRLHMVHWIVEQARNKELQKETLFLGVNLLDRFLSKGYFKNMRNLQIAGIACLTLATRIEENQPYNCIRKKTFCVGSTLYGRCEVVAMEWLIQEVLNFQCFLPTLYNFLWFYLKVARANEDVEKTAKYLAVLTLMGRQQLCYCPSTVAAGLVIVASVATNQDASCHLVATIHARQKDKDLPECIKSLEWLVKYL</sequence>
<dbReference type="InterPro" id="IPR036915">
    <property type="entry name" value="Cyclin-like_sf"/>
</dbReference>
<comment type="caution">
    <text evidence="7">The sequence shown here is derived from an EMBL/GenBank/DDBJ whole genome shotgun (WGS) entry which is preliminary data.</text>
</comment>
<feature type="domain" description="Cyclin-like" evidence="6">
    <location>
        <begin position="388"/>
        <end position="475"/>
    </location>
</feature>
<dbReference type="InterPro" id="IPR013763">
    <property type="entry name" value="Cyclin-like_dom"/>
</dbReference>
<evidence type="ECO:0000256" key="1">
    <source>
        <dbReference type="ARBA" id="ARBA00022618"/>
    </source>
</evidence>
<dbReference type="Gene3D" id="1.10.472.10">
    <property type="entry name" value="Cyclin-like"/>
    <property type="match status" value="2"/>
</dbReference>
<dbReference type="EMBL" id="JACGWO010000007">
    <property type="protein sequence ID" value="KAK4423371.1"/>
    <property type="molecule type" value="Genomic_DNA"/>
</dbReference>
<name>A0AAE1Y411_9LAMI</name>
<dbReference type="Pfam" id="PF00134">
    <property type="entry name" value="Cyclin_N"/>
    <property type="match status" value="1"/>
</dbReference>
<evidence type="ECO:0000256" key="4">
    <source>
        <dbReference type="RuleBase" id="RU000383"/>
    </source>
</evidence>
<feature type="region of interest" description="Disordered" evidence="5">
    <location>
        <begin position="248"/>
        <end position="268"/>
    </location>
</feature>
<organism evidence="7 8">
    <name type="scientific">Sesamum alatum</name>
    <dbReference type="NCBI Taxonomy" id="300844"/>
    <lineage>
        <taxon>Eukaryota</taxon>
        <taxon>Viridiplantae</taxon>
        <taxon>Streptophyta</taxon>
        <taxon>Embryophyta</taxon>
        <taxon>Tracheophyta</taxon>
        <taxon>Spermatophyta</taxon>
        <taxon>Magnoliopsida</taxon>
        <taxon>eudicotyledons</taxon>
        <taxon>Gunneridae</taxon>
        <taxon>Pentapetalae</taxon>
        <taxon>asterids</taxon>
        <taxon>lamiids</taxon>
        <taxon>Lamiales</taxon>
        <taxon>Pedaliaceae</taxon>
        <taxon>Sesamum</taxon>
    </lineage>
</organism>
<keyword evidence="3" id="KW-0131">Cell cycle</keyword>
<protein>
    <submittedName>
        <fullName evidence="7">Cyclin-SDS</fullName>
    </submittedName>
</protein>